<gene>
    <name evidence="2" type="ORF">HNQ39_003011</name>
</gene>
<dbReference type="GO" id="GO:0005829">
    <property type="term" value="C:cytosol"/>
    <property type="evidence" value="ECO:0007669"/>
    <property type="project" value="TreeGrafter"/>
</dbReference>
<dbReference type="InterPro" id="IPR007138">
    <property type="entry name" value="ABM_dom"/>
</dbReference>
<dbReference type="RefSeq" id="WP_184197622.1">
    <property type="nucleotide sequence ID" value="NZ_JACHGW010000002.1"/>
</dbReference>
<comment type="caution">
    <text evidence="2">The sequence shown here is derived from an EMBL/GenBank/DDBJ whole genome shotgun (WGS) entry which is preliminary data.</text>
</comment>
<dbReference type="Pfam" id="PF03992">
    <property type="entry name" value="ABM"/>
    <property type="match status" value="1"/>
</dbReference>
<evidence type="ECO:0000313" key="3">
    <source>
        <dbReference type="Proteomes" id="UP000520814"/>
    </source>
</evidence>
<evidence type="ECO:0000259" key="1">
    <source>
        <dbReference type="PROSITE" id="PS51725"/>
    </source>
</evidence>
<dbReference type="AlphaFoldDB" id="A0A7W9SRS3"/>
<protein>
    <submittedName>
        <fullName evidence="2">Autoinducer 2-degrading protein</fullName>
    </submittedName>
</protein>
<keyword evidence="3" id="KW-1185">Reference proteome</keyword>
<name>A0A7W9SRS3_ARMRO</name>
<accession>A0A7W9SRS3</accession>
<feature type="domain" description="ABM" evidence="1">
    <location>
        <begin position="2"/>
        <end position="100"/>
    </location>
</feature>
<dbReference type="EMBL" id="JACHGW010000002">
    <property type="protein sequence ID" value="MBB6051220.1"/>
    <property type="molecule type" value="Genomic_DNA"/>
</dbReference>
<dbReference type="Gene3D" id="3.30.70.100">
    <property type="match status" value="1"/>
</dbReference>
<dbReference type="GO" id="GO:0016491">
    <property type="term" value="F:oxidoreductase activity"/>
    <property type="evidence" value="ECO:0007669"/>
    <property type="project" value="TreeGrafter"/>
</dbReference>
<dbReference type="PROSITE" id="PS51725">
    <property type="entry name" value="ABM"/>
    <property type="match status" value="1"/>
</dbReference>
<evidence type="ECO:0000313" key="2">
    <source>
        <dbReference type="EMBL" id="MBB6051220.1"/>
    </source>
</evidence>
<reference evidence="2 3" key="1">
    <citation type="submission" date="2020-08" db="EMBL/GenBank/DDBJ databases">
        <title>Genomic Encyclopedia of Type Strains, Phase IV (KMG-IV): sequencing the most valuable type-strain genomes for metagenomic binning, comparative biology and taxonomic classification.</title>
        <authorList>
            <person name="Goeker M."/>
        </authorList>
    </citation>
    <scope>NUCLEOTIDE SEQUENCE [LARGE SCALE GENOMIC DNA]</scope>
    <source>
        <strain evidence="2 3">DSM 23562</strain>
    </source>
</reference>
<dbReference type="PANTHER" id="PTHR33336">
    <property type="entry name" value="QUINOL MONOOXYGENASE YGIN-RELATED"/>
    <property type="match status" value="1"/>
</dbReference>
<dbReference type="Proteomes" id="UP000520814">
    <property type="component" value="Unassembled WGS sequence"/>
</dbReference>
<dbReference type="PANTHER" id="PTHR33336:SF1">
    <property type="entry name" value="(4S)-4-HYDROXY-5-PHOSPHONOOXYPENTANE-2,3-DIONE ISOMERASE"/>
    <property type="match status" value="1"/>
</dbReference>
<organism evidence="2 3">
    <name type="scientific">Armatimonas rosea</name>
    <dbReference type="NCBI Taxonomy" id="685828"/>
    <lineage>
        <taxon>Bacteria</taxon>
        <taxon>Bacillati</taxon>
        <taxon>Armatimonadota</taxon>
        <taxon>Armatimonadia</taxon>
        <taxon>Armatimonadales</taxon>
        <taxon>Armatimonadaceae</taxon>
        <taxon>Armatimonas</taxon>
    </lineage>
</organism>
<proteinExistence type="predicted"/>
<dbReference type="InterPro" id="IPR011008">
    <property type="entry name" value="Dimeric_a/b-barrel"/>
</dbReference>
<dbReference type="InterPro" id="IPR050744">
    <property type="entry name" value="AI-2_Isomerase_LsrG"/>
</dbReference>
<sequence length="105" mass="12191">MYVVCVPIRIKPGMSDAFIDLIRQNHEGSVQEPGCARFDVLRQAGPVPDGEPESFFLYEVYHSEDDFKAHQQTPHYFAFRDAVEALQFEPRKSTRYHSVFPEPWS</sequence>
<dbReference type="SUPFAM" id="SSF54909">
    <property type="entry name" value="Dimeric alpha+beta barrel"/>
    <property type="match status" value="1"/>
</dbReference>